<dbReference type="Proteomes" id="UP001381693">
    <property type="component" value="Unassembled WGS sequence"/>
</dbReference>
<feature type="domain" description="DUF4789" evidence="1">
    <location>
        <begin position="84"/>
        <end position="183"/>
    </location>
</feature>
<name>A0AAN9ACC4_HALRR</name>
<sequence>MAIPPTGKKGPNAPPVDNCPRDEVRLPNGQCYQLLTQGPCMSREFILLNPVTLKGYCAPRLCSPDRIFVFSNQLCHDPRDQQICQGGKQLYQTSFGTPICQCPEGTYESDDDDLEDRGCEPMLSAASSCPPGQVFWFRNFRSPRECLDDPCGRENLQRSLQQHLLVPFAGDGNCYAVGQRGVCPQGTWYTLALSQLRGVCSTLEDSGYLVLDARQLADFETFYGPFIPKFQDEFSFVKPNVLPINSIPSNVASQRALHSRFLPFQAEPNTDGDIIGISVSYSPVLLGPVTADRVTEERIELQTPSKKLYAAPLVSHSSRKYQNIPETELIKGHLATEIRVSGRTDGVFSSQMSDIISVPIAQKFNSTASGIQFAKT</sequence>
<gene>
    <name evidence="2" type="ORF">SK128_019138</name>
</gene>
<keyword evidence="3" id="KW-1185">Reference proteome</keyword>
<dbReference type="EMBL" id="JAXCGZ010003978">
    <property type="protein sequence ID" value="KAK7082539.1"/>
    <property type="molecule type" value="Genomic_DNA"/>
</dbReference>
<dbReference type="Pfam" id="PF16033">
    <property type="entry name" value="DUF4789"/>
    <property type="match status" value="1"/>
</dbReference>
<evidence type="ECO:0000259" key="1">
    <source>
        <dbReference type="Pfam" id="PF16033"/>
    </source>
</evidence>
<dbReference type="InterPro" id="IPR031993">
    <property type="entry name" value="DUF4789"/>
</dbReference>
<reference evidence="2 3" key="1">
    <citation type="submission" date="2023-11" db="EMBL/GenBank/DDBJ databases">
        <title>Halocaridina rubra genome assembly.</title>
        <authorList>
            <person name="Smith C."/>
        </authorList>
    </citation>
    <scope>NUCLEOTIDE SEQUENCE [LARGE SCALE GENOMIC DNA]</scope>
    <source>
        <strain evidence="2">EP-1</strain>
        <tissue evidence="2">Whole</tissue>
    </source>
</reference>
<protein>
    <recommendedName>
        <fullName evidence="1">DUF4789 domain-containing protein</fullName>
    </recommendedName>
</protein>
<organism evidence="2 3">
    <name type="scientific">Halocaridina rubra</name>
    <name type="common">Hawaiian red shrimp</name>
    <dbReference type="NCBI Taxonomy" id="373956"/>
    <lineage>
        <taxon>Eukaryota</taxon>
        <taxon>Metazoa</taxon>
        <taxon>Ecdysozoa</taxon>
        <taxon>Arthropoda</taxon>
        <taxon>Crustacea</taxon>
        <taxon>Multicrustacea</taxon>
        <taxon>Malacostraca</taxon>
        <taxon>Eumalacostraca</taxon>
        <taxon>Eucarida</taxon>
        <taxon>Decapoda</taxon>
        <taxon>Pleocyemata</taxon>
        <taxon>Caridea</taxon>
        <taxon>Atyoidea</taxon>
        <taxon>Atyidae</taxon>
        <taxon>Halocaridina</taxon>
    </lineage>
</organism>
<comment type="caution">
    <text evidence="2">The sequence shown here is derived from an EMBL/GenBank/DDBJ whole genome shotgun (WGS) entry which is preliminary data.</text>
</comment>
<accession>A0AAN9ACC4</accession>
<evidence type="ECO:0000313" key="2">
    <source>
        <dbReference type="EMBL" id="KAK7082539.1"/>
    </source>
</evidence>
<dbReference type="PANTHER" id="PTHR21177:SF7">
    <property type="entry name" value="GH11627P"/>
    <property type="match status" value="1"/>
</dbReference>
<dbReference type="PANTHER" id="PTHR21177">
    <property type="entry name" value="IP06524P-RELATED"/>
    <property type="match status" value="1"/>
</dbReference>
<proteinExistence type="predicted"/>
<dbReference type="AlphaFoldDB" id="A0AAN9ACC4"/>
<evidence type="ECO:0000313" key="3">
    <source>
        <dbReference type="Proteomes" id="UP001381693"/>
    </source>
</evidence>